<dbReference type="EMBL" id="BGPR01002032">
    <property type="protein sequence ID" value="GBM66531.1"/>
    <property type="molecule type" value="Genomic_DNA"/>
</dbReference>
<organism evidence="1 2">
    <name type="scientific">Araneus ventricosus</name>
    <name type="common">Orbweaver spider</name>
    <name type="synonym">Epeira ventricosa</name>
    <dbReference type="NCBI Taxonomy" id="182803"/>
    <lineage>
        <taxon>Eukaryota</taxon>
        <taxon>Metazoa</taxon>
        <taxon>Ecdysozoa</taxon>
        <taxon>Arthropoda</taxon>
        <taxon>Chelicerata</taxon>
        <taxon>Arachnida</taxon>
        <taxon>Araneae</taxon>
        <taxon>Araneomorphae</taxon>
        <taxon>Entelegynae</taxon>
        <taxon>Araneoidea</taxon>
        <taxon>Araneidae</taxon>
        <taxon>Araneus</taxon>
    </lineage>
</organism>
<dbReference type="Proteomes" id="UP000499080">
    <property type="component" value="Unassembled WGS sequence"/>
</dbReference>
<sequence>MRKSHFITECPLARSFHFKKPAPIYKEVLSTTPQNSTRPASFHLKKPALMYGNPFTTPIECHWPALFTSRNQHRYIRKSHSLLHRMPTDQFSPQETSTDV</sequence>
<comment type="caution">
    <text evidence="1">The sequence shown here is derived from an EMBL/GenBank/DDBJ whole genome shotgun (WGS) entry which is preliminary data.</text>
</comment>
<evidence type="ECO:0000313" key="1">
    <source>
        <dbReference type="EMBL" id="GBM66531.1"/>
    </source>
</evidence>
<reference evidence="1 2" key="1">
    <citation type="journal article" date="2019" name="Sci. Rep.">
        <title>Orb-weaving spider Araneus ventricosus genome elucidates the spidroin gene catalogue.</title>
        <authorList>
            <person name="Kono N."/>
            <person name="Nakamura H."/>
            <person name="Ohtoshi R."/>
            <person name="Moran D.A.P."/>
            <person name="Shinohara A."/>
            <person name="Yoshida Y."/>
            <person name="Fujiwara M."/>
            <person name="Mori M."/>
            <person name="Tomita M."/>
            <person name="Arakawa K."/>
        </authorList>
    </citation>
    <scope>NUCLEOTIDE SEQUENCE [LARGE SCALE GENOMIC DNA]</scope>
</reference>
<evidence type="ECO:0000313" key="2">
    <source>
        <dbReference type="Proteomes" id="UP000499080"/>
    </source>
</evidence>
<dbReference type="AlphaFoldDB" id="A0A4Y2HMA0"/>
<proteinExistence type="predicted"/>
<accession>A0A4Y2HMA0</accession>
<protein>
    <submittedName>
        <fullName evidence="1">Uncharacterized protein</fullName>
    </submittedName>
</protein>
<name>A0A4Y2HMA0_ARAVE</name>
<keyword evidence="2" id="KW-1185">Reference proteome</keyword>
<gene>
    <name evidence="1" type="ORF">AVEN_179157_1</name>
</gene>